<evidence type="ECO:0000256" key="11">
    <source>
        <dbReference type="ARBA" id="ARBA00023027"/>
    </source>
</evidence>
<organism evidence="17 18">
    <name type="scientific">Eiseniibacteriota bacterium</name>
    <dbReference type="NCBI Taxonomy" id="2212470"/>
    <lineage>
        <taxon>Bacteria</taxon>
        <taxon>Candidatus Eiseniibacteriota</taxon>
    </lineage>
</organism>
<dbReference type="PROSITE" id="PS00641">
    <property type="entry name" value="COMPLEX1_75K_1"/>
    <property type="match status" value="1"/>
</dbReference>
<keyword evidence="6" id="KW-0874">Quinone</keyword>
<dbReference type="InterPro" id="IPR017896">
    <property type="entry name" value="4Fe4S_Fe-S-bd"/>
</dbReference>
<dbReference type="Proteomes" id="UP000697710">
    <property type="component" value="Unassembled WGS sequence"/>
</dbReference>
<dbReference type="PANTHER" id="PTHR43105:SF10">
    <property type="entry name" value="NADH-QUINONE OXIDOREDUCTASE SUBUNIT G"/>
    <property type="match status" value="1"/>
</dbReference>
<evidence type="ECO:0000256" key="10">
    <source>
        <dbReference type="ARBA" id="ARBA00023014"/>
    </source>
</evidence>
<evidence type="ECO:0000256" key="12">
    <source>
        <dbReference type="ARBA" id="ARBA00023136"/>
    </source>
</evidence>
<evidence type="ECO:0000313" key="17">
    <source>
        <dbReference type="EMBL" id="MCA9729081.1"/>
    </source>
</evidence>
<dbReference type="PROSITE" id="PS51379">
    <property type="entry name" value="4FE4S_FER_2"/>
    <property type="match status" value="1"/>
</dbReference>
<dbReference type="Pfam" id="PF13510">
    <property type="entry name" value="Fer2_4"/>
    <property type="match status" value="1"/>
</dbReference>
<evidence type="ECO:0000313" key="18">
    <source>
        <dbReference type="Proteomes" id="UP000697710"/>
    </source>
</evidence>
<dbReference type="GO" id="GO:0051537">
    <property type="term" value="F:2 iron, 2 sulfur cluster binding"/>
    <property type="evidence" value="ECO:0007669"/>
    <property type="project" value="UniProtKB-KW"/>
</dbReference>
<dbReference type="GO" id="GO:0016491">
    <property type="term" value="F:oxidoreductase activity"/>
    <property type="evidence" value="ECO:0007669"/>
    <property type="project" value="InterPro"/>
</dbReference>
<proteinExistence type="inferred from homology"/>
<comment type="subcellular location">
    <subcellularLocation>
        <location evidence="2">Membrane</location>
    </subcellularLocation>
</comment>
<dbReference type="CDD" id="cd00207">
    <property type="entry name" value="fer2"/>
    <property type="match status" value="1"/>
</dbReference>
<keyword evidence="12" id="KW-0472">Membrane</keyword>
<dbReference type="PROSITE" id="PS00643">
    <property type="entry name" value="COMPLEX1_75K_3"/>
    <property type="match status" value="1"/>
</dbReference>
<gene>
    <name evidence="17" type="ORF">KC729_15425</name>
</gene>
<keyword evidence="8" id="KW-1278">Translocase</keyword>
<feature type="domain" description="4Fe-4S His(Cys)3-ligated-type" evidence="16">
    <location>
        <begin position="80"/>
        <end position="119"/>
    </location>
</feature>
<dbReference type="GO" id="GO:0042773">
    <property type="term" value="P:ATP synthesis coupled electron transport"/>
    <property type="evidence" value="ECO:0007669"/>
    <property type="project" value="InterPro"/>
</dbReference>
<evidence type="ECO:0000256" key="1">
    <source>
        <dbReference type="ARBA" id="ARBA00001966"/>
    </source>
</evidence>
<dbReference type="SUPFAM" id="SSF54862">
    <property type="entry name" value="4Fe-4S ferredoxins"/>
    <property type="match status" value="1"/>
</dbReference>
<dbReference type="InterPro" id="IPR019574">
    <property type="entry name" value="NADH_UbQ_OxRdtase_Gsu_4Fe4S-bd"/>
</dbReference>
<keyword evidence="7" id="KW-0479">Metal-binding</keyword>
<evidence type="ECO:0000256" key="2">
    <source>
        <dbReference type="ARBA" id="ARBA00004370"/>
    </source>
</evidence>
<dbReference type="GO" id="GO:0016020">
    <property type="term" value="C:membrane"/>
    <property type="evidence" value="ECO:0007669"/>
    <property type="project" value="UniProtKB-SubCell"/>
</dbReference>
<protein>
    <submittedName>
        <fullName evidence="17">(2Fe-2S)-binding protein</fullName>
    </submittedName>
</protein>
<dbReference type="GO" id="GO:0048038">
    <property type="term" value="F:quinone binding"/>
    <property type="evidence" value="ECO:0007669"/>
    <property type="project" value="UniProtKB-KW"/>
</dbReference>
<comment type="caution">
    <text evidence="17">The sequence shown here is derived from an EMBL/GenBank/DDBJ whole genome shotgun (WGS) entry which is preliminary data.</text>
</comment>
<reference evidence="17" key="2">
    <citation type="journal article" date="2021" name="Microbiome">
        <title>Successional dynamics and alternative stable states in a saline activated sludge microbial community over 9 years.</title>
        <authorList>
            <person name="Wang Y."/>
            <person name="Ye J."/>
            <person name="Ju F."/>
            <person name="Liu L."/>
            <person name="Boyd J.A."/>
            <person name="Deng Y."/>
            <person name="Parks D.H."/>
            <person name="Jiang X."/>
            <person name="Yin X."/>
            <person name="Woodcroft B.J."/>
            <person name="Tyson G.W."/>
            <person name="Hugenholtz P."/>
            <person name="Polz M.F."/>
            <person name="Zhang T."/>
        </authorList>
    </citation>
    <scope>NUCLEOTIDE SEQUENCE</scope>
    <source>
        <strain evidence="17">HKST-UBA01</strain>
    </source>
</reference>
<feature type="domain" description="2Fe-2S ferredoxin-type" evidence="14">
    <location>
        <begin position="2"/>
        <end position="80"/>
    </location>
</feature>
<evidence type="ECO:0000256" key="7">
    <source>
        <dbReference type="ARBA" id="ARBA00022723"/>
    </source>
</evidence>
<evidence type="ECO:0000256" key="3">
    <source>
        <dbReference type="ARBA" id="ARBA00005404"/>
    </source>
</evidence>
<accession>A0A956M3A8</accession>
<dbReference type="InterPro" id="IPR050123">
    <property type="entry name" value="Prok_molybdopt-oxidoreductase"/>
</dbReference>
<evidence type="ECO:0000259" key="14">
    <source>
        <dbReference type="PROSITE" id="PS51085"/>
    </source>
</evidence>
<dbReference type="PROSITE" id="PS00642">
    <property type="entry name" value="COMPLEX1_75K_2"/>
    <property type="match status" value="1"/>
</dbReference>
<dbReference type="PROSITE" id="PS51839">
    <property type="entry name" value="4FE4S_HC3"/>
    <property type="match status" value="1"/>
</dbReference>
<dbReference type="GO" id="GO:0046872">
    <property type="term" value="F:metal ion binding"/>
    <property type="evidence" value="ECO:0007669"/>
    <property type="project" value="UniProtKB-KW"/>
</dbReference>
<keyword evidence="11" id="KW-0520">NAD</keyword>
<dbReference type="AlphaFoldDB" id="A0A956M3A8"/>
<evidence type="ECO:0000256" key="9">
    <source>
        <dbReference type="ARBA" id="ARBA00023004"/>
    </source>
</evidence>
<keyword evidence="4" id="KW-0004">4Fe-4S</keyword>
<evidence type="ECO:0000256" key="6">
    <source>
        <dbReference type="ARBA" id="ARBA00022719"/>
    </source>
</evidence>
<reference evidence="17" key="1">
    <citation type="submission" date="2020-04" db="EMBL/GenBank/DDBJ databases">
        <authorList>
            <person name="Zhang T."/>
        </authorList>
    </citation>
    <scope>NUCLEOTIDE SEQUENCE</scope>
    <source>
        <strain evidence="17">HKST-UBA01</strain>
    </source>
</reference>
<sequence length="171" mass="19380">MAKVKIKVNDREVEVEEGLNLIEAARVASVEIPHFCYHPGLGVDGNCRMCLIEIDGIGKPQIACNSYAKDGLSFRTDTDRVKEMQRAVLEFLFLNHPLDCPICDQSGECYLQDYYMSNGQYQSRLDTAKVHKRKVQRIGPRVVLDAERCVLCTRCIRFCDEVTGTGELYIV</sequence>
<comment type="similarity">
    <text evidence="3">Belongs to the complex I 75 kDa subunit family.</text>
</comment>
<dbReference type="Gene3D" id="3.30.70.20">
    <property type="match status" value="1"/>
</dbReference>
<feature type="non-terminal residue" evidence="17">
    <location>
        <position position="171"/>
    </location>
</feature>
<dbReference type="InterPro" id="IPR001041">
    <property type="entry name" value="2Fe-2S_ferredoxin-type"/>
</dbReference>
<evidence type="ECO:0000256" key="4">
    <source>
        <dbReference type="ARBA" id="ARBA00022485"/>
    </source>
</evidence>
<dbReference type="SMART" id="SM00929">
    <property type="entry name" value="NADH-G_4Fe-4S_3"/>
    <property type="match status" value="1"/>
</dbReference>
<dbReference type="InterPro" id="IPR054351">
    <property type="entry name" value="NADH_UbQ_OxRdtase_ferredoxin"/>
</dbReference>
<dbReference type="EMBL" id="JAGQHR010000566">
    <property type="protein sequence ID" value="MCA9729081.1"/>
    <property type="molecule type" value="Genomic_DNA"/>
</dbReference>
<evidence type="ECO:0000256" key="13">
    <source>
        <dbReference type="ARBA" id="ARBA00034078"/>
    </source>
</evidence>
<dbReference type="PROSITE" id="PS51085">
    <property type="entry name" value="2FE2S_FER_2"/>
    <property type="match status" value="1"/>
</dbReference>
<dbReference type="FunFam" id="3.10.20.740:FF:000004">
    <property type="entry name" value="NADH-quinone oxidoreductase"/>
    <property type="match status" value="1"/>
</dbReference>
<dbReference type="InterPro" id="IPR036010">
    <property type="entry name" value="2Fe-2S_ferredoxin-like_sf"/>
</dbReference>
<keyword evidence="5" id="KW-0001">2Fe-2S</keyword>
<evidence type="ECO:0000259" key="15">
    <source>
        <dbReference type="PROSITE" id="PS51379"/>
    </source>
</evidence>
<dbReference type="SUPFAM" id="SSF54292">
    <property type="entry name" value="2Fe-2S ferredoxin-like"/>
    <property type="match status" value="1"/>
</dbReference>
<evidence type="ECO:0000259" key="16">
    <source>
        <dbReference type="PROSITE" id="PS51839"/>
    </source>
</evidence>
<dbReference type="InterPro" id="IPR000283">
    <property type="entry name" value="NADH_UbQ_OxRdtase_75kDa_su_CS"/>
</dbReference>
<comment type="cofactor">
    <cofactor evidence="13">
        <name>[2Fe-2S] cluster</name>
        <dbReference type="ChEBI" id="CHEBI:190135"/>
    </cofactor>
</comment>
<name>A0A956M3A8_UNCEI</name>
<dbReference type="Pfam" id="PF10588">
    <property type="entry name" value="NADH-G_4Fe-4S_3"/>
    <property type="match status" value="1"/>
</dbReference>
<keyword evidence="9" id="KW-0408">Iron</keyword>
<dbReference type="PANTHER" id="PTHR43105">
    <property type="entry name" value="RESPIRATORY NITRATE REDUCTASE"/>
    <property type="match status" value="1"/>
</dbReference>
<comment type="cofactor">
    <cofactor evidence="1">
        <name>[4Fe-4S] cluster</name>
        <dbReference type="ChEBI" id="CHEBI:49883"/>
    </cofactor>
</comment>
<dbReference type="GO" id="GO:0051539">
    <property type="term" value="F:4 iron, 4 sulfur cluster binding"/>
    <property type="evidence" value="ECO:0007669"/>
    <property type="project" value="UniProtKB-KW"/>
</dbReference>
<dbReference type="Gene3D" id="3.10.20.740">
    <property type="match status" value="1"/>
</dbReference>
<evidence type="ECO:0000256" key="5">
    <source>
        <dbReference type="ARBA" id="ARBA00022714"/>
    </source>
</evidence>
<keyword evidence="10" id="KW-0411">Iron-sulfur</keyword>
<feature type="domain" description="4Fe-4S ferredoxin-type" evidence="15">
    <location>
        <begin position="140"/>
        <end position="159"/>
    </location>
</feature>
<dbReference type="Pfam" id="PF22117">
    <property type="entry name" value="Fer4_Nqo3"/>
    <property type="match status" value="1"/>
</dbReference>
<dbReference type="GO" id="GO:0008137">
    <property type="term" value="F:NADH dehydrogenase (ubiquinone) activity"/>
    <property type="evidence" value="ECO:0007669"/>
    <property type="project" value="InterPro"/>
</dbReference>
<evidence type="ECO:0000256" key="8">
    <source>
        <dbReference type="ARBA" id="ARBA00022967"/>
    </source>
</evidence>